<evidence type="ECO:0000313" key="2">
    <source>
        <dbReference type="Proteomes" id="UP000032142"/>
    </source>
</evidence>
<keyword evidence="1" id="KW-0675">Receptor</keyword>
<gene>
    <name evidence="1" type="ORF">F383_24505</name>
</gene>
<accession>A0A0B0P6M6</accession>
<proteinExistence type="predicted"/>
<dbReference type="Proteomes" id="UP000032142">
    <property type="component" value="Unassembled WGS sequence"/>
</dbReference>
<organism evidence="1 2">
    <name type="scientific">Gossypium arboreum</name>
    <name type="common">Tree cotton</name>
    <name type="synonym">Gossypium nanking</name>
    <dbReference type="NCBI Taxonomy" id="29729"/>
    <lineage>
        <taxon>Eukaryota</taxon>
        <taxon>Viridiplantae</taxon>
        <taxon>Streptophyta</taxon>
        <taxon>Embryophyta</taxon>
        <taxon>Tracheophyta</taxon>
        <taxon>Spermatophyta</taxon>
        <taxon>Magnoliopsida</taxon>
        <taxon>eudicotyledons</taxon>
        <taxon>Gunneridae</taxon>
        <taxon>Pentapetalae</taxon>
        <taxon>rosids</taxon>
        <taxon>malvids</taxon>
        <taxon>Malvales</taxon>
        <taxon>Malvaceae</taxon>
        <taxon>Malvoideae</taxon>
        <taxon>Gossypium</taxon>
    </lineage>
</organism>
<dbReference type="EMBL" id="KN416075">
    <property type="protein sequence ID" value="KHG20562.1"/>
    <property type="molecule type" value="Genomic_DNA"/>
</dbReference>
<sequence length="114" mass="12819">MKGDWSVGISDLLWTQAVQKGRACRPSQASGLLKERKLDRTLQGICWDSSTETTSNSTSGLMYLDGMLLRFLDARVWTFSTGKEFNISVLCTFVSIAVKLSQVQHYPQIIVLMR</sequence>
<protein>
    <submittedName>
        <fullName evidence="1">Ephrin type-A receptor 7</fullName>
    </submittedName>
</protein>
<evidence type="ECO:0000313" key="1">
    <source>
        <dbReference type="EMBL" id="KHG20562.1"/>
    </source>
</evidence>
<keyword evidence="2" id="KW-1185">Reference proteome</keyword>
<dbReference type="AlphaFoldDB" id="A0A0B0P6M6"/>
<name>A0A0B0P6M6_GOSAR</name>
<reference evidence="2" key="1">
    <citation type="submission" date="2014-09" db="EMBL/GenBank/DDBJ databases">
        <authorList>
            <person name="Mudge J."/>
            <person name="Ramaraj T."/>
            <person name="Lindquist I.E."/>
            <person name="Bharti A.K."/>
            <person name="Sundararajan A."/>
            <person name="Cameron C.T."/>
            <person name="Woodward J.E."/>
            <person name="May G.D."/>
            <person name="Brubaker C."/>
            <person name="Broadhvest J."/>
            <person name="Wilkins T.A."/>
        </authorList>
    </citation>
    <scope>NUCLEOTIDE SEQUENCE</scope>
    <source>
        <strain evidence="2">cv. AKA8401</strain>
    </source>
</reference>